<accession>A0ABR2W0F1</accession>
<comment type="caution">
    <text evidence="1">The sequence shown here is derived from an EMBL/GenBank/DDBJ whole genome shotgun (WGS) entry which is preliminary data.</text>
</comment>
<reference evidence="1 2" key="1">
    <citation type="submission" date="2023-04" db="EMBL/GenBank/DDBJ databases">
        <title>Genome of Basidiobolus ranarum AG-B5.</title>
        <authorList>
            <person name="Stajich J.E."/>
            <person name="Carter-House D."/>
            <person name="Gryganskyi A."/>
        </authorList>
    </citation>
    <scope>NUCLEOTIDE SEQUENCE [LARGE SCALE GENOMIC DNA]</scope>
    <source>
        <strain evidence="1 2">AG-B5</strain>
    </source>
</reference>
<dbReference type="EMBL" id="JASJQH010007227">
    <property type="protein sequence ID" value="KAK9712262.1"/>
    <property type="molecule type" value="Genomic_DNA"/>
</dbReference>
<protein>
    <submittedName>
        <fullName evidence="1">Uncharacterized protein</fullName>
    </submittedName>
</protein>
<evidence type="ECO:0000313" key="1">
    <source>
        <dbReference type="EMBL" id="KAK9712262.1"/>
    </source>
</evidence>
<gene>
    <name evidence="1" type="ORF">K7432_007256</name>
</gene>
<keyword evidence="2" id="KW-1185">Reference proteome</keyword>
<name>A0ABR2W0F1_9FUNG</name>
<proteinExistence type="predicted"/>
<sequence>MNSNSINDSQTAFKGFRELLGFKWLQLKPQEQSQLSRSSLSKDLGSYVWW</sequence>
<dbReference type="Proteomes" id="UP001479436">
    <property type="component" value="Unassembled WGS sequence"/>
</dbReference>
<evidence type="ECO:0000313" key="2">
    <source>
        <dbReference type="Proteomes" id="UP001479436"/>
    </source>
</evidence>
<organism evidence="1 2">
    <name type="scientific">Basidiobolus ranarum</name>
    <dbReference type="NCBI Taxonomy" id="34480"/>
    <lineage>
        <taxon>Eukaryota</taxon>
        <taxon>Fungi</taxon>
        <taxon>Fungi incertae sedis</taxon>
        <taxon>Zoopagomycota</taxon>
        <taxon>Entomophthoromycotina</taxon>
        <taxon>Basidiobolomycetes</taxon>
        <taxon>Basidiobolales</taxon>
        <taxon>Basidiobolaceae</taxon>
        <taxon>Basidiobolus</taxon>
    </lineage>
</organism>